<keyword evidence="4" id="KW-0963">Cytoplasm</keyword>
<evidence type="ECO:0000256" key="4">
    <source>
        <dbReference type="HAMAP-Rule" id="MF_00528"/>
    </source>
</evidence>
<feature type="site" description="Important for substrate specificity" evidence="4">
    <location>
        <position position="179"/>
    </location>
</feature>
<gene>
    <name evidence="5" type="primary">yhdE</name>
    <name evidence="5" type="ORF">CUZ56_00658</name>
</gene>
<dbReference type="EC" id="3.6.1.9" evidence="4"/>
<dbReference type="GO" id="GO:0009117">
    <property type="term" value="P:nucleotide metabolic process"/>
    <property type="evidence" value="ECO:0007669"/>
    <property type="project" value="UniProtKB-KW"/>
</dbReference>
<comment type="caution">
    <text evidence="4">Lacks conserved residue(s) required for the propagation of feature annotation.</text>
</comment>
<comment type="catalytic activity">
    <reaction evidence="4">
        <text>UTP + H2O = UMP + diphosphate + H(+)</text>
        <dbReference type="Rhea" id="RHEA:29395"/>
        <dbReference type="ChEBI" id="CHEBI:15377"/>
        <dbReference type="ChEBI" id="CHEBI:15378"/>
        <dbReference type="ChEBI" id="CHEBI:33019"/>
        <dbReference type="ChEBI" id="CHEBI:46398"/>
        <dbReference type="ChEBI" id="CHEBI:57865"/>
        <dbReference type="EC" id="3.6.1.9"/>
    </reaction>
</comment>
<dbReference type="PANTHER" id="PTHR43213">
    <property type="entry name" value="BIFUNCTIONAL DTTP/UTP PYROPHOSPHATASE/METHYLTRANSFERASE PROTEIN-RELATED"/>
    <property type="match status" value="1"/>
</dbReference>
<keyword evidence="3 4" id="KW-0546">Nucleotide metabolism</keyword>
<dbReference type="GO" id="GO:0005737">
    <property type="term" value="C:cytoplasm"/>
    <property type="evidence" value="ECO:0007669"/>
    <property type="project" value="UniProtKB-SubCell"/>
</dbReference>
<dbReference type="OrthoDB" id="9807767at2"/>
<comment type="caution">
    <text evidence="5">The sequence shown here is derived from an EMBL/GenBank/DDBJ whole genome shotgun (WGS) entry which is preliminary data.</text>
</comment>
<feature type="site" description="Important for substrate specificity" evidence="4">
    <location>
        <position position="25"/>
    </location>
</feature>
<dbReference type="SUPFAM" id="SSF52972">
    <property type="entry name" value="ITPase-like"/>
    <property type="match status" value="1"/>
</dbReference>
<dbReference type="CDD" id="cd00555">
    <property type="entry name" value="Maf"/>
    <property type="match status" value="1"/>
</dbReference>
<comment type="function">
    <text evidence="4">Nucleoside triphosphate pyrophosphatase that hydrolyzes dTTP and UTP. May have a dual role in cell division arrest and in preventing the incorporation of modified nucleotides into cellular nucleic acids.</text>
</comment>
<reference evidence="5 6" key="1">
    <citation type="submission" date="2018-01" db="EMBL/GenBank/DDBJ databases">
        <title>Saezia sanguinis gen. nov., sp. nov., in the order Burkholderiales isolated from human blood.</title>
        <authorList>
            <person name="Medina-Pascual M.J."/>
            <person name="Valdezate S."/>
            <person name="Monzon S."/>
            <person name="Cuesta I."/>
            <person name="Carrasco G."/>
            <person name="Villalon P."/>
            <person name="Saez-Nieto J.A."/>
        </authorList>
    </citation>
    <scope>NUCLEOTIDE SEQUENCE [LARGE SCALE GENOMIC DNA]</scope>
    <source>
        <strain evidence="5 6">CNM695-12</strain>
    </source>
</reference>
<dbReference type="GO" id="GO:0036221">
    <property type="term" value="F:UTP diphosphatase activity"/>
    <property type="evidence" value="ECO:0007669"/>
    <property type="project" value="RHEA"/>
</dbReference>
<comment type="subcellular location">
    <subcellularLocation>
        <location evidence="4">Cytoplasm</location>
    </subcellularLocation>
</comment>
<dbReference type="GO" id="GO:0036218">
    <property type="term" value="F:dTTP diphosphatase activity"/>
    <property type="evidence" value="ECO:0007669"/>
    <property type="project" value="RHEA"/>
</dbReference>
<evidence type="ECO:0000256" key="3">
    <source>
        <dbReference type="ARBA" id="ARBA00023080"/>
    </source>
</evidence>
<evidence type="ECO:0000313" key="6">
    <source>
        <dbReference type="Proteomes" id="UP000286947"/>
    </source>
</evidence>
<dbReference type="PIRSF" id="PIRSF006305">
    <property type="entry name" value="Maf"/>
    <property type="match status" value="1"/>
</dbReference>
<dbReference type="InterPro" id="IPR029001">
    <property type="entry name" value="ITPase-like_fam"/>
</dbReference>
<evidence type="ECO:0000313" key="5">
    <source>
        <dbReference type="EMBL" id="RUS68171.1"/>
    </source>
</evidence>
<comment type="catalytic activity">
    <reaction evidence="4">
        <text>dTTP + H2O = dTMP + diphosphate + H(+)</text>
        <dbReference type="Rhea" id="RHEA:28534"/>
        <dbReference type="ChEBI" id="CHEBI:15377"/>
        <dbReference type="ChEBI" id="CHEBI:15378"/>
        <dbReference type="ChEBI" id="CHEBI:33019"/>
        <dbReference type="ChEBI" id="CHEBI:37568"/>
        <dbReference type="ChEBI" id="CHEBI:63528"/>
        <dbReference type="EC" id="3.6.1.9"/>
    </reaction>
</comment>
<dbReference type="EMBL" id="PQSP01000001">
    <property type="protein sequence ID" value="RUS68171.1"/>
    <property type="molecule type" value="Genomic_DNA"/>
</dbReference>
<protein>
    <recommendedName>
        <fullName evidence="4">dTTP/UTP pyrophosphatase</fullName>
        <shortName evidence="4">dTTPase/UTPase</shortName>
        <ecNumber evidence="4">3.6.1.9</ecNumber>
    </recommendedName>
    <alternativeName>
        <fullName evidence="4">Nucleoside triphosphate pyrophosphatase</fullName>
    </alternativeName>
    <alternativeName>
        <fullName evidence="4">Nucleotide pyrophosphatase</fullName>
        <shortName evidence="4">Nucleotide PPase</shortName>
    </alternativeName>
</protein>
<keyword evidence="2 4" id="KW-0378">Hydrolase</keyword>
<sequence>MTSALTTSTSLATFDFIYLASQSPRRRELLGQIGVRYEMLLPDAQEDAESLEAIEPQEAPAVYVQRVTRAKLQAAVLRHKRHGLPAAPVLCADTTVALGATIYGKPENEADACRILSELQNGMHQVLTAVAVALPGQEGKVWQRLSTSHVRLAAMSAQEIERYVLSGESMGKAGAYAIQGRMAAFVSHIEGSYSGIMGLPLYETAQLLSAAGVKHS</sequence>
<dbReference type="AlphaFoldDB" id="A0A433SHF0"/>
<evidence type="ECO:0000256" key="2">
    <source>
        <dbReference type="ARBA" id="ARBA00022801"/>
    </source>
</evidence>
<feature type="active site" description="Proton acceptor" evidence="4">
    <location>
        <position position="93"/>
    </location>
</feature>
<feature type="site" description="Important for substrate specificity" evidence="4">
    <location>
        <position position="94"/>
    </location>
</feature>
<proteinExistence type="inferred from homology"/>
<dbReference type="PANTHER" id="PTHR43213:SF5">
    <property type="entry name" value="BIFUNCTIONAL DTTP_UTP PYROPHOSPHATASE_METHYLTRANSFERASE PROTEIN-RELATED"/>
    <property type="match status" value="1"/>
</dbReference>
<accession>A0A433SHF0</accession>
<comment type="cofactor">
    <cofactor evidence="1 4">
        <name>a divalent metal cation</name>
        <dbReference type="ChEBI" id="CHEBI:60240"/>
    </cofactor>
</comment>
<dbReference type="HAMAP" id="MF_00528">
    <property type="entry name" value="Maf"/>
    <property type="match status" value="1"/>
</dbReference>
<evidence type="ECO:0000256" key="1">
    <source>
        <dbReference type="ARBA" id="ARBA00001968"/>
    </source>
</evidence>
<organism evidence="5 6">
    <name type="scientific">Saezia sanguinis</name>
    <dbReference type="NCBI Taxonomy" id="1965230"/>
    <lineage>
        <taxon>Bacteria</taxon>
        <taxon>Pseudomonadati</taxon>
        <taxon>Pseudomonadota</taxon>
        <taxon>Betaproteobacteria</taxon>
        <taxon>Burkholderiales</taxon>
        <taxon>Saeziaceae</taxon>
        <taxon>Saezia</taxon>
    </lineage>
</organism>
<dbReference type="Pfam" id="PF02545">
    <property type="entry name" value="Maf"/>
    <property type="match status" value="1"/>
</dbReference>
<name>A0A433SHF0_9BURK</name>
<dbReference type="Proteomes" id="UP000286947">
    <property type="component" value="Unassembled WGS sequence"/>
</dbReference>
<dbReference type="Gene3D" id="3.90.950.10">
    <property type="match status" value="1"/>
</dbReference>
<comment type="similarity">
    <text evidence="4">Belongs to the Maf family. YhdE subfamily.</text>
</comment>
<dbReference type="NCBIfam" id="TIGR00172">
    <property type="entry name" value="maf"/>
    <property type="match status" value="1"/>
</dbReference>
<dbReference type="InterPro" id="IPR003697">
    <property type="entry name" value="Maf-like"/>
</dbReference>
<keyword evidence="6" id="KW-1185">Reference proteome</keyword>